<name>A0A7H1MNB9_9LACO</name>
<dbReference type="SUPFAM" id="SSF53474">
    <property type="entry name" value="alpha/beta-Hydrolases"/>
    <property type="match status" value="1"/>
</dbReference>
<keyword evidence="1" id="KW-0378">Hydrolase</keyword>
<dbReference type="InterPro" id="IPR000073">
    <property type="entry name" value="AB_hydrolase_1"/>
</dbReference>
<dbReference type="InterPro" id="IPR050266">
    <property type="entry name" value="AB_hydrolase_sf"/>
</dbReference>
<dbReference type="PANTHER" id="PTHR43798">
    <property type="entry name" value="MONOACYLGLYCEROL LIPASE"/>
    <property type="match status" value="1"/>
</dbReference>
<dbReference type="Gene3D" id="3.40.50.1820">
    <property type="entry name" value="alpha/beta hydrolase"/>
    <property type="match status" value="1"/>
</dbReference>
<gene>
    <name evidence="1" type="ORF">FY536_06705</name>
</gene>
<reference evidence="1 2" key="1">
    <citation type="submission" date="2019-08" db="EMBL/GenBank/DDBJ databases">
        <authorList>
            <person name="Chang H.C."/>
            <person name="Mun S.Y."/>
        </authorList>
    </citation>
    <scope>NUCLEOTIDE SEQUENCE [LARGE SCALE GENOMIC DNA]</scope>
    <source>
        <strain evidence="1 2">SK</strain>
    </source>
</reference>
<keyword evidence="2" id="KW-1185">Reference proteome</keyword>
<dbReference type="AlphaFoldDB" id="A0A7H1MNB9"/>
<evidence type="ECO:0000313" key="2">
    <source>
        <dbReference type="Proteomes" id="UP000516446"/>
    </source>
</evidence>
<evidence type="ECO:0000313" key="1">
    <source>
        <dbReference type="EMBL" id="QNT64955.1"/>
    </source>
</evidence>
<organism evidence="1 2">
    <name type="scientific">Weissella koreensis</name>
    <dbReference type="NCBI Taxonomy" id="165096"/>
    <lineage>
        <taxon>Bacteria</taxon>
        <taxon>Bacillati</taxon>
        <taxon>Bacillota</taxon>
        <taxon>Bacilli</taxon>
        <taxon>Lactobacillales</taxon>
        <taxon>Lactobacillaceae</taxon>
        <taxon>Weissella</taxon>
    </lineage>
</organism>
<proteinExistence type="predicted"/>
<dbReference type="GO" id="GO:0016787">
    <property type="term" value="F:hydrolase activity"/>
    <property type="evidence" value="ECO:0007669"/>
    <property type="project" value="UniProtKB-KW"/>
</dbReference>
<dbReference type="PANTHER" id="PTHR43798:SF33">
    <property type="entry name" value="HYDROLASE, PUTATIVE (AFU_ORTHOLOGUE AFUA_2G14860)-RELATED"/>
    <property type="match status" value="1"/>
</dbReference>
<dbReference type="EMBL" id="CP043431">
    <property type="protein sequence ID" value="QNT64955.1"/>
    <property type="molecule type" value="Genomic_DNA"/>
</dbReference>
<dbReference type="GO" id="GO:0016020">
    <property type="term" value="C:membrane"/>
    <property type="evidence" value="ECO:0007669"/>
    <property type="project" value="TreeGrafter"/>
</dbReference>
<accession>A0A7H1MNB9</accession>
<dbReference type="RefSeq" id="WP_006845306.1">
    <property type="nucleotide sequence ID" value="NZ_CP026847.1"/>
</dbReference>
<protein>
    <submittedName>
        <fullName evidence="1">Alpha/beta hydrolase</fullName>
    </submittedName>
</protein>
<dbReference type="InterPro" id="IPR029058">
    <property type="entry name" value="AB_hydrolase_fold"/>
</dbReference>
<dbReference type="Pfam" id="PF12697">
    <property type="entry name" value="Abhydrolase_6"/>
    <property type="match status" value="1"/>
</dbReference>
<dbReference type="Proteomes" id="UP000516446">
    <property type="component" value="Chromosome"/>
</dbReference>
<sequence>MSFFKTNDGIRIHYQWDGPFDGQVVLLLGGYSSNISTWLPQVEALNTAGYRTLRMDYRSHGNSDKTLQGLRIARLAMDVQELIKTVNVKKFHVVGHSMGASVAEIYVSLFGNQKVISLTTEDQPPKLLNEGTWTTGLKESSMTQLASFTDRFPRIKLTKKHLTDEIKRNLSDYYTPFDFKLTRPLLLDGLVQDWRDVLPLEDRPHLFLSGDDSPLYPSDYPEAALKLQGDAKSIGYHFMGVGHVPHLESFDEFNKILLVFLKQGHN</sequence>